<evidence type="ECO:0000313" key="2">
    <source>
        <dbReference type="EMBL" id="MBS9720178.1"/>
    </source>
</evidence>
<feature type="chain" id="PRO_5046032326" evidence="1">
    <location>
        <begin position="28"/>
        <end position="103"/>
    </location>
</feature>
<sequence>MRYTRMLFGLPLACCLAVMAMTFAAPAAPSYEIATAYQSMHPPFDGVFIVAEAAPLALADVEALTRSHADAHAVDYTIANQPGSAWRFAADAYVRIEPHRSTA</sequence>
<name>A0ABS5RSZ0_9HYPH</name>
<gene>
    <name evidence="2" type="ORF">JYU29_05690</name>
</gene>
<organism evidence="2 3">
    <name type="scientific">Tianweitania aestuarii</name>
    <dbReference type="NCBI Taxonomy" id="2814886"/>
    <lineage>
        <taxon>Bacteria</taxon>
        <taxon>Pseudomonadati</taxon>
        <taxon>Pseudomonadota</taxon>
        <taxon>Alphaproteobacteria</taxon>
        <taxon>Hyphomicrobiales</taxon>
        <taxon>Phyllobacteriaceae</taxon>
        <taxon>Tianweitania</taxon>
    </lineage>
</organism>
<evidence type="ECO:0000313" key="3">
    <source>
        <dbReference type="Proteomes" id="UP001297272"/>
    </source>
</evidence>
<proteinExistence type="predicted"/>
<accession>A0ABS5RSZ0</accession>
<dbReference type="Proteomes" id="UP001297272">
    <property type="component" value="Unassembled WGS sequence"/>
</dbReference>
<protein>
    <submittedName>
        <fullName evidence="2">Uncharacterized protein</fullName>
    </submittedName>
</protein>
<comment type="caution">
    <text evidence="2">The sequence shown here is derived from an EMBL/GenBank/DDBJ whole genome shotgun (WGS) entry which is preliminary data.</text>
</comment>
<dbReference type="RefSeq" id="WP_213983733.1">
    <property type="nucleotide sequence ID" value="NZ_JAFMNX010000001.1"/>
</dbReference>
<keyword evidence="3" id="KW-1185">Reference proteome</keyword>
<feature type="signal peptide" evidence="1">
    <location>
        <begin position="1"/>
        <end position="27"/>
    </location>
</feature>
<reference evidence="2 3" key="1">
    <citation type="submission" date="2021-03" db="EMBL/GenBank/DDBJ databases">
        <title>Tianweitania aestuarii sp. nov., isolated from a tidal flat.</title>
        <authorList>
            <person name="Park S."/>
            <person name="Yoon J.-H."/>
        </authorList>
    </citation>
    <scope>NUCLEOTIDE SEQUENCE [LARGE SCALE GENOMIC DNA]</scope>
    <source>
        <strain evidence="2 3">BSSL-BM11</strain>
    </source>
</reference>
<evidence type="ECO:0000256" key="1">
    <source>
        <dbReference type="SAM" id="SignalP"/>
    </source>
</evidence>
<keyword evidence="1" id="KW-0732">Signal</keyword>
<dbReference type="EMBL" id="JAFMNX010000001">
    <property type="protein sequence ID" value="MBS9720178.1"/>
    <property type="molecule type" value="Genomic_DNA"/>
</dbReference>